<dbReference type="RefSeq" id="WP_160882903.1">
    <property type="nucleotide sequence ID" value="NZ_WURB01000001.1"/>
</dbReference>
<evidence type="ECO:0000259" key="1">
    <source>
        <dbReference type="Pfam" id="PF12766"/>
    </source>
</evidence>
<dbReference type="AlphaFoldDB" id="A0A7X3MNJ0"/>
<sequence>MIASVHQELWQNLGAATRSRSPFTTMQLATIGTDGAPKVRTVVLRQVDEARSTVSFVTDLRSPKVAEIRRDPRVSLVGYDPQGGIQIRLEGRAVILAQPEDKKPIWDRCRSHTLALFQTPDAPGTEIASPRGAGGTLEHREGNEQAFRNFCVVEVELQRLEWLDLSPEGHQRCFFRRTAGSWVGTWIAP</sequence>
<dbReference type="PANTHER" id="PTHR28243:SF1">
    <property type="entry name" value="PYRIDOXAMINE 5'-PHOSPHATE OXIDASE ALR4036 FAMILY FMN-BINDING DOMAIN-CONTAINING PROTEIN"/>
    <property type="match status" value="1"/>
</dbReference>
<protein>
    <submittedName>
        <fullName evidence="2">Pyridoxamine 5'-phosphate oxidase</fullName>
    </submittedName>
</protein>
<organism evidence="2 3">
    <name type="scientific">Microvirga makkahensis</name>
    <dbReference type="NCBI Taxonomy" id="1128670"/>
    <lineage>
        <taxon>Bacteria</taxon>
        <taxon>Pseudomonadati</taxon>
        <taxon>Pseudomonadota</taxon>
        <taxon>Alphaproteobacteria</taxon>
        <taxon>Hyphomicrobiales</taxon>
        <taxon>Methylobacteriaceae</taxon>
        <taxon>Microvirga</taxon>
    </lineage>
</organism>
<accession>A0A7X3MNJ0</accession>
<reference evidence="2 3" key="2">
    <citation type="submission" date="2020-01" db="EMBL/GenBank/DDBJ databases">
        <title>Microvirga sp. nov., an arsenate reduction bacterium isolated from Tibet hotspring sediments.</title>
        <authorList>
            <person name="Xian W.-D."/>
            <person name="Li W.-J."/>
        </authorList>
    </citation>
    <scope>NUCLEOTIDE SEQUENCE [LARGE SCALE GENOMIC DNA]</scope>
    <source>
        <strain evidence="2 3">KCTC 23863</strain>
    </source>
</reference>
<dbReference type="GO" id="GO:0010181">
    <property type="term" value="F:FMN binding"/>
    <property type="evidence" value="ECO:0007669"/>
    <property type="project" value="InterPro"/>
</dbReference>
<reference evidence="2 3" key="1">
    <citation type="submission" date="2019-12" db="EMBL/GenBank/DDBJ databases">
        <authorList>
            <person name="Yuan C.-G."/>
        </authorList>
    </citation>
    <scope>NUCLEOTIDE SEQUENCE [LARGE SCALE GENOMIC DNA]</scope>
    <source>
        <strain evidence="2 3">KCTC 23863</strain>
    </source>
</reference>
<dbReference type="Proteomes" id="UP000436483">
    <property type="component" value="Unassembled WGS sequence"/>
</dbReference>
<dbReference type="Gene3D" id="2.30.110.10">
    <property type="entry name" value="Electron Transport, Fmn-binding Protein, Chain A"/>
    <property type="match status" value="1"/>
</dbReference>
<feature type="domain" description="Pyridoxamine 5'-phosphate oxidase Alr4036 family FMN-binding" evidence="1">
    <location>
        <begin position="16"/>
        <end position="96"/>
    </location>
</feature>
<comment type="caution">
    <text evidence="2">The sequence shown here is derived from an EMBL/GenBank/DDBJ whole genome shotgun (WGS) entry which is preliminary data.</text>
</comment>
<name>A0A7X3MNJ0_9HYPH</name>
<evidence type="ECO:0000313" key="2">
    <source>
        <dbReference type="EMBL" id="MXQ10319.1"/>
    </source>
</evidence>
<evidence type="ECO:0000313" key="3">
    <source>
        <dbReference type="Proteomes" id="UP000436483"/>
    </source>
</evidence>
<dbReference type="PANTHER" id="PTHR28243">
    <property type="entry name" value="AGL049CP"/>
    <property type="match status" value="1"/>
</dbReference>
<dbReference type="Pfam" id="PF12766">
    <property type="entry name" value="Pyridox_oxase_2"/>
    <property type="match status" value="1"/>
</dbReference>
<gene>
    <name evidence="2" type="ORF">GR328_02385</name>
</gene>
<proteinExistence type="predicted"/>
<dbReference type="InterPro" id="IPR024624">
    <property type="entry name" value="Pyridox_Oxase_Alr4036_FMN-bd"/>
</dbReference>
<dbReference type="SUPFAM" id="SSF50475">
    <property type="entry name" value="FMN-binding split barrel"/>
    <property type="match status" value="1"/>
</dbReference>
<dbReference type="EMBL" id="WURB01000001">
    <property type="protein sequence ID" value="MXQ10319.1"/>
    <property type="molecule type" value="Genomic_DNA"/>
</dbReference>
<keyword evidence="3" id="KW-1185">Reference proteome</keyword>
<dbReference type="OrthoDB" id="5120525at2"/>
<dbReference type="InterPro" id="IPR012349">
    <property type="entry name" value="Split_barrel_FMN-bd"/>
</dbReference>